<dbReference type="EMBL" id="JAIZPD010000004">
    <property type="protein sequence ID" value="KAH0963763.1"/>
    <property type="molecule type" value="Genomic_DNA"/>
</dbReference>
<dbReference type="SUPFAM" id="SSF53474">
    <property type="entry name" value="alpha/beta-Hydrolases"/>
    <property type="match status" value="1"/>
</dbReference>
<comment type="caution">
    <text evidence="1">The sequence shown here is derived from an EMBL/GenBank/DDBJ whole genome shotgun (WGS) entry which is preliminary data.</text>
</comment>
<dbReference type="GeneID" id="68353320"/>
<keyword evidence="2" id="KW-1185">Reference proteome</keyword>
<dbReference type="InterPro" id="IPR029058">
    <property type="entry name" value="AB_hydrolase_fold"/>
</dbReference>
<dbReference type="AlphaFoldDB" id="A0A9P8MX90"/>
<organism evidence="1 2">
    <name type="scientific">Hirsutella rhossiliensis</name>
    <dbReference type="NCBI Taxonomy" id="111463"/>
    <lineage>
        <taxon>Eukaryota</taxon>
        <taxon>Fungi</taxon>
        <taxon>Dikarya</taxon>
        <taxon>Ascomycota</taxon>
        <taxon>Pezizomycotina</taxon>
        <taxon>Sordariomycetes</taxon>
        <taxon>Hypocreomycetidae</taxon>
        <taxon>Hypocreales</taxon>
        <taxon>Ophiocordycipitaceae</taxon>
        <taxon>Hirsutella</taxon>
    </lineage>
</organism>
<dbReference type="OrthoDB" id="408373at2759"/>
<sequence length="248" mass="28357">MEDNDCDHLKGAGKLIPNDPRVRYASAEIHGNTYHYIIGEPGSMPPISTVFLIHGFPDLGFGWRYQAIFSVCTPFLLPMKPYMAIEDLVAGPYKHLTYMLQFIGPEIEVAIREREDKLPTLSRSVWLSEDELSYYADQFMLQEAPRMRGPLNWYRTRKIDWEEEQMLANKPITLETPTLFIAASKDEALPPSLSAGMEHFIPQLTRAEVNSSHWALWETSTQVNEIIGEWLRSQIGNAARPSLKPSLY</sequence>
<dbReference type="Gene3D" id="3.40.50.1820">
    <property type="entry name" value="alpha/beta hydrolase"/>
    <property type="match status" value="1"/>
</dbReference>
<dbReference type="Proteomes" id="UP000824596">
    <property type="component" value="Unassembled WGS sequence"/>
</dbReference>
<protein>
    <recommendedName>
        <fullName evidence="3">Epoxide hydrolase</fullName>
    </recommendedName>
</protein>
<proteinExistence type="predicted"/>
<name>A0A9P8MX90_9HYPO</name>
<reference evidence="1" key="1">
    <citation type="submission" date="2021-09" db="EMBL/GenBank/DDBJ databases">
        <title>A high-quality genome of the endoparasitic fungus Hirsutella rhossiliensis with a comparison of Hirsutella genomes reveals transposable elements contributing to genome size variation.</title>
        <authorList>
            <person name="Lin R."/>
            <person name="Jiao Y."/>
            <person name="Sun X."/>
            <person name="Ling J."/>
            <person name="Xie B."/>
            <person name="Cheng X."/>
        </authorList>
    </citation>
    <scope>NUCLEOTIDE SEQUENCE</scope>
    <source>
        <strain evidence="1">HR02</strain>
    </source>
</reference>
<evidence type="ECO:0000313" key="1">
    <source>
        <dbReference type="EMBL" id="KAH0963763.1"/>
    </source>
</evidence>
<gene>
    <name evidence="1" type="ORF">HRG_04191</name>
</gene>
<evidence type="ECO:0008006" key="3">
    <source>
        <dbReference type="Google" id="ProtNLM"/>
    </source>
</evidence>
<dbReference type="RefSeq" id="XP_044721276.1">
    <property type="nucleotide sequence ID" value="XM_044862662.1"/>
</dbReference>
<evidence type="ECO:0000313" key="2">
    <source>
        <dbReference type="Proteomes" id="UP000824596"/>
    </source>
</evidence>
<accession>A0A9P8MX90</accession>
<dbReference type="PANTHER" id="PTHR43329">
    <property type="entry name" value="EPOXIDE HYDROLASE"/>
    <property type="match status" value="1"/>
</dbReference>